<reference evidence="3 4" key="1">
    <citation type="submission" date="2019-05" db="EMBL/GenBank/DDBJ databases">
        <title>Sulfitobacter sabulilitoris sp. nov., isolated from a marine sand.</title>
        <authorList>
            <person name="Yoon J.-H."/>
        </authorList>
    </citation>
    <scope>NUCLEOTIDE SEQUENCE [LARGE SCALE GENOMIC DNA]</scope>
    <source>
        <strain evidence="3 4">HSMS-29</strain>
    </source>
</reference>
<evidence type="ECO:0000313" key="3">
    <source>
        <dbReference type="EMBL" id="TMM54763.1"/>
    </source>
</evidence>
<dbReference type="Proteomes" id="UP000309550">
    <property type="component" value="Unassembled WGS sequence"/>
</dbReference>
<feature type="transmembrane region" description="Helical" evidence="1">
    <location>
        <begin position="20"/>
        <end position="39"/>
    </location>
</feature>
<dbReference type="Pfam" id="PF07811">
    <property type="entry name" value="TadE"/>
    <property type="match status" value="1"/>
</dbReference>
<proteinExistence type="predicted"/>
<keyword evidence="1" id="KW-0812">Transmembrane</keyword>
<keyword evidence="4" id="KW-1185">Reference proteome</keyword>
<name>A0A5S3PK51_9RHOB</name>
<organism evidence="3 4">
    <name type="scientific">Sulfitobacter sabulilitoris</name>
    <dbReference type="NCBI Taxonomy" id="2562655"/>
    <lineage>
        <taxon>Bacteria</taxon>
        <taxon>Pseudomonadati</taxon>
        <taxon>Pseudomonadota</taxon>
        <taxon>Alphaproteobacteria</taxon>
        <taxon>Rhodobacterales</taxon>
        <taxon>Roseobacteraceae</taxon>
        <taxon>Sulfitobacter</taxon>
    </lineage>
</organism>
<dbReference type="RefSeq" id="WP_138660935.1">
    <property type="nucleotide sequence ID" value="NZ_VANS01000001.1"/>
</dbReference>
<accession>A0A5S3PK51</accession>
<comment type="caution">
    <text evidence="3">The sequence shown here is derived from an EMBL/GenBank/DDBJ whole genome shotgun (WGS) entry which is preliminary data.</text>
</comment>
<keyword evidence="1" id="KW-1133">Transmembrane helix</keyword>
<feature type="domain" description="TadE-like" evidence="2">
    <location>
        <begin position="18"/>
        <end position="60"/>
    </location>
</feature>
<dbReference type="AlphaFoldDB" id="A0A5S3PK51"/>
<evidence type="ECO:0000313" key="4">
    <source>
        <dbReference type="Proteomes" id="UP000309550"/>
    </source>
</evidence>
<protein>
    <submittedName>
        <fullName evidence="3">Pilus assembly protein</fullName>
    </submittedName>
</protein>
<keyword evidence="1" id="KW-0472">Membrane</keyword>
<evidence type="ECO:0000256" key="1">
    <source>
        <dbReference type="SAM" id="Phobius"/>
    </source>
</evidence>
<dbReference type="OrthoDB" id="7860729at2"/>
<dbReference type="EMBL" id="VANS01000001">
    <property type="protein sequence ID" value="TMM54763.1"/>
    <property type="molecule type" value="Genomic_DNA"/>
</dbReference>
<dbReference type="InterPro" id="IPR012495">
    <property type="entry name" value="TadE-like_dom"/>
</dbReference>
<sequence>MIRRGLDLARRFVRGGDGAALAEFGMVAPVLLLIFAVVIDGGRIAWTYQSAAAGVRDAARMVARIAPDDLCPGGSVAGFDTLVTDIVTQSITGNSIFPTGATIVDVVPSYRCLTGYRVDPAAVVEVRAQIRIDYLWGGVTGLFGTALGPLDTEVFDQSRVFGR</sequence>
<evidence type="ECO:0000259" key="2">
    <source>
        <dbReference type="Pfam" id="PF07811"/>
    </source>
</evidence>
<gene>
    <name evidence="3" type="ORF">FDT80_04060</name>
</gene>